<dbReference type="InterPro" id="IPR011032">
    <property type="entry name" value="GroES-like_sf"/>
</dbReference>
<dbReference type="CDD" id="cd08249">
    <property type="entry name" value="enoyl_reductase_like"/>
    <property type="match status" value="1"/>
</dbReference>
<keyword evidence="5" id="KW-1185">Reference proteome</keyword>
<evidence type="ECO:0000259" key="3">
    <source>
        <dbReference type="SMART" id="SM00829"/>
    </source>
</evidence>
<dbReference type="Pfam" id="PF08240">
    <property type="entry name" value="ADH_N"/>
    <property type="match status" value="1"/>
</dbReference>
<dbReference type="SUPFAM" id="SSF50129">
    <property type="entry name" value="GroES-like"/>
    <property type="match status" value="1"/>
</dbReference>
<comment type="similarity">
    <text evidence="1">Belongs to the zinc-containing alcohol dehydrogenase family.</text>
</comment>
<evidence type="ECO:0000313" key="5">
    <source>
        <dbReference type="Proteomes" id="UP001595075"/>
    </source>
</evidence>
<dbReference type="InterPro" id="IPR036291">
    <property type="entry name" value="NAD(P)-bd_dom_sf"/>
</dbReference>
<dbReference type="EMBL" id="JAZHXI010000017">
    <property type="protein sequence ID" value="KAL2062438.1"/>
    <property type="molecule type" value="Genomic_DNA"/>
</dbReference>
<reference evidence="4 5" key="1">
    <citation type="journal article" date="2024" name="Commun. Biol.">
        <title>Comparative genomic analysis of thermophilic fungi reveals convergent evolutionary adaptations and gene losses.</title>
        <authorList>
            <person name="Steindorff A.S."/>
            <person name="Aguilar-Pontes M.V."/>
            <person name="Robinson A.J."/>
            <person name="Andreopoulos B."/>
            <person name="LaButti K."/>
            <person name="Kuo A."/>
            <person name="Mondo S."/>
            <person name="Riley R."/>
            <person name="Otillar R."/>
            <person name="Haridas S."/>
            <person name="Lipzen A."/>
            <person name="Grimwood J."/>
            <person name="Schmutz J."/>
            <person name="Clum A."/>
            <person name="Reid I.D."/>
            <person name="Moisan M.C."/>
            <person name="Butler G."/>
            <person name="Nguyen T.T.M."/>
            <person name="Dewar K."/>
            <person name="Conant G."/>
            <person name="Drula E."/>
            <person name="Henrissat B."/>
            <person name="Hansel C."/>
            <person name="Singer S."/>
            <person name="Hutchinson M.I."/>
            <person name="de Vries R.P."/>
            <person name="Natvig D.O."/>
            <person name="Powell A.J."/>
            <person name="Tsang A."/>
            <person name="Grigoriev I.V."/>
        </authorList>
    </citation>
    <scope>NUCLEOTIDE SEQUENCE [LARGE SCALE GENOMIC DNA]</scope>
    <source>
        <strain evidence="4 5">CBS 494.80</strain>
    </source>
</reference>
<dbReference type="PANTHER" id="PTHR45348:SF2">
    <property type="entry name" value="ZINC-TYPE ALCOHOL DEHYDROGENASE-LIKE PROTEIN C2E1P3.01"/>
    <property type="match status" value="1"/>
</dbReference>
<comment type="caution">
    <text evidence="4">The sequence shown here is derived from an EMBL/GenBank/DDBJ whole genome shotgun (WGS) entry which is preliminary data.</text>
</comment>
<dbReference type="SUPFAM" id="SSF51735">
    <property type="entry name" value="NAD(P)-binding Rossmann-fold domains"/>
    <property type="match status" value="1"/>
</dbReference>
<organism evidence="4 5">
    <name type="scientific">Oculimacula yallundae</name>
    <dbReference type="NCBI Taxonomy" id="86028"/>
    <lineage>
        <taxon>Eukaryota</taxon>
        <taxon>Fungi</taxon>
        <taxon>Dikarya</taxon>
        <taxon>Ascomycota</taxon>
        <taxon>Pezizomycotina</taxon>
        <taxon>Leotiomycetes</taxon>
        <taxon>Helotiales</taxon>
        <taxon>Ploettnerulaceae</taxon>
        <taxon>Oculimacula</taxon>
    </lineage>
</organism>
<dbReference type="PANTHER" id="PTHR45348">
    <property type="entry name" value="HYPOTHETICAL OXIDOREDUCTASE (EUROFUNG)"/>
    <property type="match status" value="1"/>
</dbReference>
<proteinExistence type="inferred from homology"/>
<evidence type="ECO:0000256" key="2">
    <source>
        <dbReference type="ARBA" id="ARBA00023002"/>
    </source>
</evidence>
<dbReference type="InterPro" id="IPR013149">
    <property type="entry name" value="ADH-like_C"/>
</dbReference>
<dbReference type="InterPro" id="IPR020843">
    <property type="entry name" value="ER"/>
</dbReference>
<evidence type="ECO:0000256" key="1">
    <source>
        <dbReference type="ARBA" id="ARBA00008072"/>
    </source>
</evidence>
<dbReference type="SMART" id="SM00829">
    <property type="entry name" value="PKS_ER"/>
    <property type="match status" value="1"/>
</dbReference>
<keyword evidence="2" id="KW-0560">Oxidoreductase</keyword>
<dbReference type="Gene3D" id="3.40.50.720">
    <property type="entry name" value="NAD(P)-binding Rossmann-like Domain"/>
    <property type="match status" value="1"/>
</dbReference>
<feature type="domain" description="Enoyl reductase (ER)" evidence="3">
    <location>
        <begin position="13"/>
        <end position="336"/>
    </location>
</feature>
<accession>A0ABR4C0C0</accession>
<dbReference type="Proteomes" id="UP001595075">
    <property type="component" value="Unassembled WGS sequence"/>
</dbReference>
<name>A0ABR4C0C0_9HELO</name>
<evidence type="ECO:0000313" key="4">
    <source>
        <dbReference type="EMBL" id="KAL2062438.1"/>
    </source>
</evidence>
<dbReference type="Pfam" id="PF00107">
    <property type="entry name" value="ADH_zinc_N"/>
    <property type="match status" value="1"/>
</dbReference>
<dbReference type="InterPro" id="IPR013154">
    <property type="entry name" value="ADH-like_N"/>
</dbReference>
<protein>
    <recommendedName>
        <fullName evidence="3">Enoyl reductase (ER) domain-containing protein</fullName>
    </recommendedName>
</protein>
<dbReference type="Gene3D" id="3.90.180.10">
    <property type="entry name" value="Medium-chain alcohol dehydrogenases, catalytic domain"/>
    <property type="match status" value="1"/>
</dbReference>
<dbReference type="InterPro" id="IPR047122">
    <property type="entry name" value="Trans-enoyl_RdTase-like"/>
</dbReference>
<sequence length="338" mass="35004">MATNKAAFLTSPKSHPFTILPTPLTTPGPSQILIQNHAIAINPIDFKLQSRAIYPLTYPAILGSDVAGIVHSIGSSVTRFAPGDRVLGLTNGFASGKDAEKAFQEYTVLEADFTCGIPDRVGFEEAVVLPLGVATAAAGLFDPEFLGLQLPTQPAQVPNGKTILVWGGAGCVGGNAVQLCAAAGYEVIATCSAKNFTYVKNLGASQVFDYNNASVVADLVSAFKGKASAGVYDAIGGAAWAPAIEFAQKTGTKIMATITPGFPDEHEGLEMKRVFAPAILGNGVGKAIFEDFLPKALGEGSYIVAPETIVAGRGLEILQVAVDLLGKGVSAKKVVVLL</sequence>
<gene>
    <name evidence="4" type="ORF">VTL71DRAFT_6704</name>
</gene>